<accession>A0A9D4CZR7</accession>
<keyword evidence="2" id="KW-1015">Disulfide bond</keyword>
<protein>
    <recommendedName>
        <fullName evidence="4">FZ domain-containing protein</fullName>
    </recommendedName>
</protein>
<dbReference type="InterPro" id="IPR036790">
    <property type="entry name" value="Frizzled_dom_sf"/>
</dbReference>
<organism evidence="5 6">
    <name type="scientific">Dreissena polymorpha</name>
    <name type="common">Zebra mussel</name>
    <name type="synonym">Mytilus polymorpha</name>
    <dbReference type="NCBI Taxonomy" id="45954"/>
    <lineage>
        <taxon>Eukaryota</taxon>
        <taxon>Metazoa</taxon>
        <taxon>Spiralia</taxon>
        <taxon>Lophotrochozoa</taxon>
        <taxon>Mollusca</taxon>
        <taxon>Bivalvia</taxon>
        <taxon>Autobranchia</taxon>
        <taxon>Heteroconchia</taxon>
        <taxon>Euheterodonta</taxon>
        <taxon>Imparidentia</taxon>
        <taxon>Neoheterodontei</taxon>
        <taxon>Myida</taxon>
        <taxon>Dreissenoidea</taxon>
        <taxon>Dreissenidae</taxon>
        <taxon>Dreissena</taxon>
    </lineage>
</organism>
<dbReference type="InterPro" id="IPR020067">
    <property type="entry name" value="Frizzled_dom"/>
</dbReference>
<evidence type="ECO:0000313" key="5">
    <source>
        <dbReference type="EMBL" id="KAH3734748.1"/>
    </source>
</evidence>
<proteinExistence type="predicted"/>
<evidence type="ECO:0000259" key="4">
    <source>
        <dbReference type="PROSITE" id="PS50038"/>
    </source>
</evidence>
<dbReference type="GO" id="GO:0042813">
    <property type="term" value="F:Wnt receptor activity"/>
    <property type="evidence" value="ECO:0007669"/>
    <property type="project" value="TreeGrafter"/>
</dbReference>
<dbReference type="InterPro" id="IPR015526">
    <property type="entry name" value="Frizzled/SFRP"/>
</dbReference>
<dbReference type="GO" id="GO:0005886">
    <property type="term" value="C:plasma membrane"/>
    <property type="evidence" value="ECO:0007669"/>
    <property type="project" value="TreeGrafter"/>
</dbReference>
<dbReference type="SUPFAM" id="SSF63501">
    <property type="entry name" value="Frizzled cysteine-rich domain"/>
    <property type="match status" value="2"/>
</dbReference>
<comment type="caution">
    <text evidence="5">The sequence shown here is derived from an EMBL/GenBank/DDBJ whole genome shotgun (WGS) entry which is preliminary data.</text>
</comment>
<dbReference type="GO" id="GO:0060070">
    <property type="term" value="P:canonical Wnt signaling pathway"/>
    <property type="evidence" value="ECO:0007669"/>
    <property type="project" value="TreeGrafter"/>
</dbReference>
<sequence length="183" mass="20652">MSNTELFEASCGKDFWCSIFNPKCVRGQPLPPCRSYCQNILNSCKYETVDVRSFLDCNILPESNDTSVCQQDPFQHGKCHNKMLDQRCRALGYDTVTFPNFAGQRNMFAAVELTTMIDIINNGTHCFDFSLTFACYTLMPKCSGKPVPKPCHTALQEPLQCVQRKMCRIFGHFLGQLARGPGL</sequence>
<reference evidence="5" key="1">
    <citation type="journal article" date="2019" name="bioRxiv">
        <title>The Genome of the Zebra Mussel, Dreissena polymorpha: A Resource for Invasive Species Research.</title>
        <authorList>
            <person name="McCartney M.A."/>
            <person name="Auch B."/>
            <person name="Kono T."/>
            <person name="Mallez S."/>
            <person name="Zhang Y."/>
            <person name="Obille A."/>
            <person name="Becker A."/>
            <person name="Abrahante J.E."/>
            <person name="Garbe J."/>
            <person name="Badalamenti J.P."/>
            <person name="Herman A."/>
            <person name="Mangelson H."/>
            <person name="Liachko I."/>
            <person name="Sullivan S."/>
            <person name="Sone E.D."/>
            <person name="Koren S."/>
            <person name="Silverstein K.A.T."/>
            <person name="Beckman K.B."/>
            <person name="Gohl D.M."/>
        </authorList>
    </citation>
    <scope>NUCLEOTIDE SEQUENCE</scope>
    <source>
        <strain evidence="5">Duluth1</strain>
        <tissue evidence="5">Whole animal</tissue>
    </source>
</reference>
<dbReference type="GO" id="GO:0035567">
    <property type="term" value="P:non-canonical Wnt signaling pathway"/>
    <property type="evidence" value="ECO:0007669"/>
    <property type="project" value="TreeGrafter"/>
</dbReference>
<keyword evidence="6" id="KW-1185">Reference proteome</keyword>
<feature type="domain" description="FZ" evidence="4">
    <location>
        <begin position="15"/>
        <end position="72"/>
    </location>
</feature>
<dbReference type="PANTHER" id="PTHR11309">
    <property type="entry name" value="FRIZZLED"/>
    <property type="match status" value="1"/>
</dbReference>
<gene>
    <name evidence="5" type="ORF">DPMN_041194</name>
</gene>
<dbReference type="Proteomes" id="UP000828390">
    <property type="component" value="Unassembled WGS sequence"/>
</dbReference>
<dbReference type="GO" id="GO:0017147">
    <property type="term" value="F:Wnt-protein binding"/>
    <property type="evidence" value="ECO:0007669"/>
    <property type="project" value="TreeGrafter"/>
</dbReference>
<evidence type="ECO:0000256" key="2">
    <source>
        <dbReference type="ARBA" id="ARBA00023157"/>
    </source>
</evidence>
<evidence type="ECO:0000313" key="6">
    <source>
        <dbReference type="Proteomes" id="UP000828390"/>
    </source>
</evidence>
<dbReference type="EMBL" id="JAIWYP010000011">
    <property type="protein sequence ID" value="KAH3734748.1"/>
    <property type="molecule type" value="Genomic_DNA"/>
</dbReference>
<reference evidence="5" key="2">
    <citation type="submission" date="2020-11" db="EMBL/GenBank/DDBJ databases">
        <authorList>
            <person name="McCartney M.A."/>
            <person name="Auch B."/>
            <person name="Kono T."/>
            <person name="Mallez S."/>
            <person name="Becker A."/>
            <person name="Gohl D.M."/>
            <person name="Silverstein K.A.T."/>
            <person name="Koren S."/>
            <person name="Bechman K.B."/>
            <person name="Herman A."/>
            <person name="Abrahante J.E."/>
            <person name="Garbe J."/>
        </authorList>
    </citation>
    <scope>NUCLEOTIDE SEQUENCE</scope>
    <source>
        <strain evidence="5">Duluth1</strain>
        <tissue evidence="5">Whole animal</tissue>
    </source>
</reference>
<dbReference type="PROSITE" id="PS50038">
    <property type="entry name" value="FZ"/>
    <property type="match status" value="1"/>
</dbReference>
<name>A0A9D4CZR7_DREPO</name>
<keyword evidence="1" id="KW-0217">Developmental protein</keyword>
<evidence type="ECO:0000256" key="3">
    <source>
        <dbReference type="PROSITE-ProRule" id="PRU00090"/>
    </source>
</evidence>
<dbReference type="AlphaFoldDB" id="A0A9D4CZR7"/>
<dbReference type="Gene3D" id="1.10.2000.10">
    <property type="entry name" value="Frizzled cysteine-rich domain"/>
    <property type="match status" value="2"/>
</dbReference>
<evidence type="ECO:0000256" key="1">
    <source>
        <dbReference type="ARBA" id="ARBA00022473"/>
    </source>
</evidence>
<comment type="caution">
    <text evidence="3">Lacks conserved residue(s) required for the propagation of feature annotation.</text>
</comment>